<reference evidence="2" key="2">
    <citation type="submission" date="2015-03" db="EMBL/GenBank/DDBJ databases">
        <authorList>
            <person name="Chow C.-E.T."/>
            <person name="Winget D.M."/>
            <person name="White R.A.III."/>
            <person name="Hallam S.J."/>
            <person name="Suttle C.A."/>
        </authorList>
    </citation>
    <scope>NUCLEOTIDE SEQUENCE</scope>
    <source>
        <strain evidence="2">Oxic1_8</strain>
    </source>
</reference>
<evidence type="ECO:0000313" key="2">
    <source>
        <dbReference type="EMBL" id="AKH48406.1"/>
    </source>
</evidence>
<feature type="compositionally biased region" description="Basic and acidic residues" evidence="1">
    <location>
        <begin position="48"/>
        <end position="58"/>
    </location>
</feature>
<feature type="region of interest" description="Disordered" evidence="1">
    <location>
        <begin position="1"/>
        <end position="58"/>
    </location>
</feature>
<name>A0A0F7LB45_9VIRU</name>
<evidence type="ECO:0000256" key="1">
    <source>
        <dbReference type="SAM" id="MobiDB-lite"/>
    </source>
</evidence>
<dbReference type="EMBL" id="KR029603">
    <property type="protein sequence ID" value="AKH48406.1"/>
    <property type="molecule type" value="Genomic_DNA"/>
</dbReference>
<organism evidence="2">
    <name type="scientific">uncultured marine virus</name>
    <dbReference type="NCBI Taxonomy" id="186617"/>
    <lineage>
        <taxon>Viruses</taxon>
        <taxon>environmental samples</taxon>
    </lineage>
</organism>
<feature type="compositionally biased region" description="Basic residues" evidence="1">
    <location>
        <begin position="1"/>
        <end position="18"/>
    </location>
</feature>
<accession>A0A0F7LB45</accession>
<reference evidence="2" key="1">
    <citation type="journal article" date="2015" name="Front. Microbiol.">
        <title>Combining genomic sequencing methods to explore viral diversity and reveal potential virus-host interactions.</title>
        <authorList>
            <person name="Chow C.E."/>
            <person name="Winget D.M."/>
            <person name="White R.A.III."/>
            <person name="Hallam S.J."/>
            <person name="Suttle C.A."/>
        </authorList>
    </citation>
    <scope>NUCLEOTIDE SEQUENCE</scope>
    <source>
        <strain evidence="2">Oxic1_8</strain>
    </source>
</reference>
<sequence>MPRRSRATGKRQARRHSPRGIPLAVWCDRHGTPRRVTPGPSGRKGKHDVRTGDNRRSG</sequence>
<proteinExistence type="predicted"/>
<protein>
    <submittedName>
        <fullName evidence="2">Uncharacterized protein</fullName>
    </submittedName>
</protein>